<dbReference type="PRINTS" id="PR00080">
    <property type="entry name" value="SDRFAMILY"/>
</dbReference>
<dbReference type="InterPro" id="IPR036527">
    <property type="entry name" value="SCP2_sterol-bd_dom_sf"/>
</dbReference>
<dbReference type="InterPro" id="IPR002539">
    <property type="entry name" value="MaoC-like_dom"/>
</dbReference>
<dbReference type="InterPro" id="IPR036291">
    <property type="entry name" value="NAD(P)-bd_dom_sf"/>
</dbReference>
<dbReference type="Gene3D" id="3.10.129.10">
    <property type="entry name" value="Hotdog Thioesterase"/>
    <property type="match status" value="1"/>
</dbReference>
<dbReference type="Gene3D" id="3.40.50.720">
    <property type="entry name" value="NAD(P)-binding Rossmann-like Domain"/>
    <property type="match status" value="1"/>
</dbReference>
<keyword evidence="12" id="KW-1185">Reference proteome</keyword>
<comment type="subcellular location">
    <subcellularLocation>
        <location evidence="1">Peroxisome</location>
    </subcellularLocation>
</comment>
<dbReference type="Pfam" id="PF02036">
    <property type="entry name" value="SCP2"/>
    <property type="match status" value="1"/>
</dbReference>
<dbReference type="PROSITE" id="PS00061">
    <property type="entry name" value="ADH_SHORT"/>
    <property type="match status" value="1"/>
</dbReference>
<dbReference type="OMA" id="GKTRWQR"/>
<dbReference type="InterPro" id="IPR003033">
    <property type="entry name" value="SCP2_sterol-bd_dom"/>
</dbReference>
<evidence type="ECO:0000256" key="6">
    <source>
        <dbReference type="ARBA" id="ARBA00023098"/>
    </source>
</evidence>
<evidence type="ECO:0000313" key="12">
    <source>
        <dbReference type="Proteomes" id="UP000007799"/>
    </source>
</evidence>
<evidence type="ECO:0000256" key="7">
    <source>
        <dbReference type="ARBA" id="ARBA00023140"/>
    </source>
</evidence>
<dbReference type="FunCoup" id="F2U7V0">
    <property type="interactions" value="528"/>
</dbReference>
<dbReference type="Pfam" id="PF22622">
    <property type="entry name" value="MFE-2_hydrat-2_N"/>
    <property type="match status" value="1"/>
</dbReference>
<evidence type="ECO:0000256" key="1">
    <source>
        <dbReference type="ARBA" id="ARBA00004275"/>
    </source>
</evidence>
<comment type="similarity">
    <text evidence="3">Belongs to the short-chain dehydrogenases/reductases (SDR) family.</text>
</comment>
<dbReference type="STRING" id="946362.F2U7V0"/>
<evidence type="ECO:0000256" key="2">
    <source>
        <dbReference type="ARBA" id="ARBA00005005"/>
    </source>
</evidence>
<dbReference type="InterPro" id="IPR054357">
    <property type="entry name" value="MFE-2_N"/>
</dbReference>
<evidence type="ECO:0000256" key="5">
    <source>
        <dbReference type="ARBA" id="ARBA00023002"/>
    </source>
</evidence>
<feature type="region of interest" description="Disordered" evidence="9">
    <location>
        <begin position="305"/>
        <end position="324"/>
    </location>
</feature>
<dbReference type="InParanoid" id="F2U7V0"/>
<dbReference type="Gene3D" id="1.10.287.4290">
    <property type="match status" value="1"/>
</dbReference>
<dbReference type="Pfam" id="PF00106">
    <property type="entry name" value="adh_short"/>
    <property type="match status" value="1"/>
</dbReference>
<dbReference type="Proteomes" id="UP000007799">
    <property type="component" value="Unassembled WGS sequence"/>
</dbReference>
<dbReference type="FunFam" id="3.40.50.720:FF:000185">
    <property type="entry name" value="peroxisomal multifunctional enzyme type 2"/>
    <property type="match status" value="1"/>
</dbReference>
<accession>F2U7V0</accession>
<dbReference type="GO" id="GO:0016491">
    <property type="term" value="F:oxidoreductase activity"/>
    <property type="evidence" value="ECO:0007669"/>
    <property type="project" value="UniProtKB-KW"/>
</dbReference>
<dbReference type="SMART" id="SM00822">
    <property type="entry name" value="PKS_KR"/>
    <property type="match status" value="1"/>
</dbReference>
<dbReference type="FunFam" id="3.30.1050.10:FF:000001">
    <property type="entry name" value="Putative Non-specific lipid-transfer protein"/>
    <property type="match status" value="1"/>
</dbReference>
<keyword evidence="5" id="KW-0560">Oxidoreductase</keyword>
<organism evidence="12">
    <name type="scientific">Salpingoeca rosetta (strain ATCC 50818 / BSB-021)</name>
    <dbReference type="NCBI Taxonomy" id="946362"/>
    <lineage>
        <taxon>Eukaryota</taxon>
        <taxon>Choanoflagellata</taxon>
        <taxon>Craspedida</taxon>
        <taxon>Salpingoecidae</taxon>
        <taxon>Salpingoeca</taxon>
    </lineage>
</organism>
<dbReference type="UniPathway" id="UPA00659"/>
<evidence type="ECO:0000256" key="3">
    <source>
        <dbReference type="ARBA" id="ARBA00006484"/>
    </source>
</evidence>
<evidence type="ECO:0000256" key="8">
    <source>
        <dbReference type="ARBA" id="ARBA00023239"/>
    </source>
</evidence>
<dbReference type="CDD" id="cd03448">
    <property type="entry name" value="HDE_HSD"/>
    <property type="match status" value="1"/>
</dbReference>
<proteinExistence type="inferred from homology"/>
<dbReference type="InterPro" id="IPR002347">
    <property type="entry name" value="SDR_fam"/>
</dbReference>
<dbReference type="EMBL" id="GL832964">
    <property type="protein sequence ID" value="EGD72855.1"/>
    <property type="molecule type" value="Genomic_DNA"/>
</dbReference>
<dbReference type="Gene3D" id="3.30.1050.10">
    <property type="entry name" value="SCP2 sterol-binding domain"/>
    <property type="match status" value="1"/>
</dbReference>
<name>F2U7V0_SALR5</name>
<dbReference type="AlphaFoldDB" id="F2U7V0"/>
<evidence type="ECO:0000256" key="9">
    <source>
        <dbReference type="SAM" id="MobiDB-lite"/>
    </source>
</evidence>
<dbReference type="PANTHER" id="PTHR45024">
    <property type="entry name" value="DEHYDROGENASES, SHORT CHAIN"/>
    <property type="match status" value="1"/>
</dbReference>
<dbReference type="GO" id="GO:0005777">
    <property type="term" value="C:peroxisome"/>
    <property type="evidence" value="ECO:0007669"/>
    <property type="project" value="UniProtKB-SubCell"/>
</dbReference>
<dbReference type="GO" id="GO:0004300">
    <property type="term" value="F:enoyl-CoA hydratase activity"/>
    <property type="evidence" value="ECO:0007669"/>
    <property type="project" value="UniProtKB-ARBA"/>
</dbReference>
<dbReference type="GO" id="GO:0006635">
    <property type="term" value="P:fatty acid beta-oxidation"/>
    <property type="evidence" value="ECO:0007669"/>
    <property type="project" value="UniProtKB-UniPathway"/>
</dbReference>
<gene>
    <name evidence="11" type="ORF">PTSG_04583</name>
</gene>
<keyword evidence="6" id="KW-0443">Lipid metabolism</keyword>
<dbReference type="Pfam" id="PF01575">
    <property type="entry name" value="MaoC_dehydratas"/>
    <property type="match status" value="1"/>
</dbReference>
<dbReference type="KEGG" id="sre:PTSG_04583"/>
<dbReference type="SUPFAM" id="SSF54637">
    <property type="entry name" value="Thioesterase/thiol ester dehydrase-isomerase"/>
    <property type="match status" value="2"/>
</dbReference>
<sequence length="728" mass="77933">MASSALRFDGRVVLITGAGNGLGRAYALAFAERGAKVVVNDLGGSVSGEGKSTRAADDVVAEIKRKGGIAVANYDSVEAGKSLVDTAIRNFGRLDILVNNAGILRDKSFSKMAEAEWDAVYNVHLKGSFLVTRAAWDVMREQQFGRVIMTSSTSGLYGNFGQANYSAAKLGLVGLAHTLAIEGRKYNITCNAVAPTAGSRLSAGVMPPSYAAAVKPEFVAPLLLWLCHDSCTETKGIYEVGGGWVSKLRLERTLGAVMRSPTTTITPETVRDKWSVITDWTNADHPESTDQTTKRMLEIIEAMKAAPAPSSSSSSPSSSRDEPVDVVRLGCDPVERPSDLAYTYESADNFAAFPTFAVIPAQLSMGSTILDMDGFRFHPMMLLHGEQHIAFHKPMPTEGTVTSTARMLDIVDKGSGALALLQVDTRDTSGALVCTNTFSLFVRGKGGFGGPTTTKHALPRVSVPSSPPTNVIEEKTHTNQAAVYRLSGDFNPLHIDLNMAKVANFKQPILHGLCTMGYGIRHVLQACSKTANGDDDTGNHPTIASLQARFASPVFPGETLQTSVWQDGSTAVFQVKVVERDAVVLTAGRVVFASDADAAAPPAAGTANKTEQQQQQGPALKATAIFERMKATLSEKMVKKANAIFQWNIKDAAKNTHVWTVDLKKGSGEIYRGQPKSGRPGCTLTLSDDDFAQLVDGKLDPMKAFMSGKLKLSGNMMLAQKLQVLLRP</sequence>
<evidence type="ECO:0000313" key="11">
    <source>
        <dbReference type="EMBL" id="EGD72855.1"/>
    </source>
</evidence>
<dbReference type="OrthoDB" id="3592703at2759"/>
<dbReference type="InterPro" id="IPR020904">
    <property type="entry name" value="Sc_DH/Rdtase_CS"/>
</dbReference>
<dbReference type="PANTHER" id="PTHR45024:SF2">
    <property type="entry name" value="SCP2 DOMAIN-CONTAINING PROTEIN"/>
    <property type="match status" value="1"/>
</dbReference>
<comment type="pathway">
    <text evidence="2">Lipid metabolism; fatty acid beta-oxidation.</text>
</comment>
<feature type="compositionally biased region" description="Low complexity" evidence="9">
    <location>
        <begin position="305"/>
        <end position="318"/>
    </location>
</feature>
<dbReference type="RefSeq" id="XP_004994678.1">
    <property type="nucleotide sequence ID" value="XM_004994621.1"/>
</dbReference>
<evidence type="ECO:0000256" key="4">
    <source>
        <dbReference type="ARBA" id="ARBA00022832"/>
    </source>
</evidence>
<protein>
    <submittedName>
        <fullName evidence="11">Hydroxysteroid dehydrogenase 4</fullName>
    </submittedName>
</protein>
<dbReference type="SUPFAM" id="SSF55718">
    <property type="entry name" value="SCP-like"/>
    <property type="match status" value="1"/>
</dbReference>
<feature type="domain" description="Ketoreductase" evidence="10">
    <location>
        <begin position="11"/>
        <end position="199"/>
    </location>
</feature>
<dbReference type="GeneID" id="16075261"/>
<dbReference type="eggNOG" id="ENOG502QPX4">
    <property type="taxonomic scope" value="Eukaryota"/>
</dbReference>
<dbReference type="PRINTS" id="PR00081">
    <property type="entry name" value="GDHRDH"/>
</dbReference>
<dbReference type="InterPro" id="IPR057326">
    <property type="entry name" value="KR_dom"/>
</dbReference>
<dbReference type="SUPFAM" id="SSF51735">
    <property type="entry name" value="NAD(P)-binding Rossmann-fold domains"/>
    <property type="match status" value="1"/>
</dbReference>
<dbReference type="InterPro" id="IPR029069">
    <property type="entry name" value="HotDog_dom_sf"/>
</dbReference>
<keyword evidence="7" id="KW-0576">Peroxisome</keyword>
<dbReference type="InterPro" id="IPR051687">
    <property type="entry name" value="Peroxisomal_Beta-Oxidation"/>
</dbReference>
<dbReference type="CDD" id="cd05353">
    <property type="entry name" value="hydroxyacyl-CoA-like_DH_SDR_c-like"/>
    <property type="match status" value="1"/>
</dbReference>
<keyword evidence="4" id="KW-0276">Fatty acid metabolism</keyword>
<evidence type="ECO:0000259" key="10">
    <source>
        <dbReference type="SMART" id="SM00822"/>
    </source>
</evidence>
<reference evidence="11" key="1">
    <citation type="submission" date="2009-08" db="EMBL/GenBank/DDBJ databases">
        <title>Annotation of Salpingoeca rosetta.</title>
        <authorList>
            <consortium name="The Broad Institute Genome Sequencing Platform"/>
            <person name="Russ C."/>
            <person name="Cuomo C."/>
            <person name="Burger G."/>
            <person name="Gray M.W."/>
            <person name="Holland P.W.H."/>
            <person name="King N."/>
            <person name="Lang F.B.F."/>
            <person name="Roger A.J."/>
            <person name="Ruiz-Trillo I."/>
            <person name="Young S.K."/>
            <person name="Zeng Q."/>
            <person name="Gargeya S."/>
            <person name="Alvarado L."/>
            <person name="Berlin A."/>
            <person name="Chapman S.B."/>
            <person name="Chen Z."/>
            <person name="Freedman E."/>
            <person name="Gellesch M."/>
            <person name="Goldberg J."/>
            <person name="Griggs A."/>
            <person name="Gujja S."/>
            <person name="Heilman E."/>
            <person name="Heiman D."/>
            <person name="Howarth C."/>
            <person name="Mehta T."/>
            <person name="Neiman D."/>
            <person name="Pearson M."/>
            <person name="Roberts A."/>
            <person name="Saif S."/>
            <person name="Shea T."/>
            <person name="Shenoy N."/>
            <person name="Sisk P."/>
            <person name="Stolte C."/>
            <person name="Sykes S."/>
            <person name="White J."/>
            <person name="Yandava C."/>
            <person name="Haas B."/>
            <person name="Nusbaum C."/>
            <person name="Birren B."/>
        </authorList>
    </citation>
    <scope>NUCLEOTIDE SEQUENCE [LARGE SCALE GENOMIC DNA]</scope>
    <source>
        <strain evidence="11">ATCC 50818</strain>
    </source>
</reference>
<keyword evidence="8" id="KW-0456">Lyase</keyword>